<evidence type="ECO:0000256" key="3">
    <source>
        <dbReference type="ARBA" id="ARBA00023125"/>
    </source>
</evidence>
<feature type="domain" description="Core-binding (CB)" evidence="7">
    <location>
        <begin position="1"/>
        <end position="85"/>
    </location>
</feature>
<dbReference type="PROSITE" id="PS51900">
    <property type="entry name" value="CB"/>
    <property type="match status" value="1"/>
</dbReference>
<dbReference type="InterPro" id="IPR004107">
    <property type="entry name" value="Integrase_SAM-like_N"/>
</dbReference>
<name>A0A662ZHN6_9GAMM</name>
<dbReference type="InterPro" id="IPR002104">
    <property type="entry name" value="Integrase_catalytic"/>
</dbReference>
<dbReference type="Gene3D" id="1.10.150.130">
    <property type="match status" value="1"/>
</dbReference>
<protein>
    <submittedName>
        <fullName evidence="8">Integrase/recombinase XerD</fullName>
    </submittedName>
</protein>
<proteinExistence type="predicted"/>
<dbReference type="GO" id="GO:0003677">
    <property type="term" value="F:DNA binding"/>
    <property type="evidence" value="ECO:0007669"/>
    <property type="project" value="UniProtKB-UniRule"/>
</dbReference>
<dbReference type="Pfam" id="PF00589">
    <property type="entry name" value="Phage_integrase"/>
    <property type="match status" value="1"/>
</dbReference>
<dbReference type="InterPro" id="IPR011010">
    <property type="entry name" value="DNA_brk_join_enz"/>
</dbReference>
<dbReference type="InterPro" id="IPR010998">
    <property type="entry name" value="Integrase_recombinase_N"/>
</dbReference>
<dbReference type="AlphaFoldDB" id="A0A662ZHN6"/>
<evidence type="ECO:0000256" key="5">
    <source>
        <dbReference type="PROSITE-ProRule" id="PRU01248"/>
    </source>
</evidence>
<accession>A0A662ZHN6</accession>
<evidence type="ECO:0000259" key="6">
    <source>
        <dbReference type="PROSITE" id="PS51898"/>
    </source>
</evidence>
<dbReference type="Proteomes" id="UP000243745">
    <property type="component" value="Unassembled WGS sequence"/>
</dbReference>
<dbReference type="OrthoDB" id="9801717at2"/>
<dbReference type="PANTHER" id="PTHR30349:SF81">
    <property type="entry name" value="TYROSINE RECOMBINASE XERC"/>
    <property type="match status" value="1"/>
</dbReference>
<evidence type="ECO:0000259" key="7">
    <source>
        <dbReference type="PROSITE" id="PS51900"/>
    </source>
</evidence>
<dbReference type="PANTHER" id="PTHR30349">
    <property type="entry name" value="PHAGE INTEGRASE-RELATED"/>
    <property type="match status" value="1"/>
</dbReference>
<keyword evidence="9" id="KW-1185">Reference proteome</keyword>
<keyword evidence="4" id="KW-0233">DNA recombination</keyword>
<keyword evidence="2" id="KW-0229">DNA integration</keyword>
<evidence type="ECO:0000256" key="4">
    <source>
        <dbReference type="ARBA" id="ARBA00023172"/>
    </source>
</evidence>
<gene>
    <name evidence="8" type="ORF">SAMN02910344_00818</name>
</gene>
<keyword evidence="3 5" id="KW-0238">DNA-binding</keyword>
<evidence type="ECO:0000313" key="9">
    <source>
        <dbReference type="Proteomes" id="UP000243745"/>
    </source>
</evidence>
<dbReference type="InterPro" id="IPR044068">
    <property type="entry name" value="CB"/>
</dbReference>
<dbReference type="GO" id="GO:0007059">
    <property type="term" value="P:chromosome segregation"/>
    <property type="evidence" value="ECO:0007669"/>
    <property type="project" value="UniProtKB-KW"/>
</dbReference>
<reference evidence="8 9" key="1">
    <citation type="submission" date="2016-10" db="EMBL/GenBank/DDBJ databases">
        <authorList>
            <person name="Varghese N."/>
            <person name="Submissions S."/>
        </authorList>
    </citation>
    <scope>NUCLEOTIDE SEQUENCE [LARGE SCALE GENOMIC DNA]</scope>
    <source>
        <strain evidence="8 9">DSM 1361</strain>
    </source>
</reference>
<dbReference type="InterPro" id="IPR013762">
    <property type="entry name" value="Integrase-like_cat_sf"/>
</dbReference>
<dbReference type="InterPro" id="IPR050090">
    <property type="entry name" value="Tyrosine_recombinase_XerCD"/>
</dbReference>
<feature type="domain" description="Tyr recombinase" evidence="6">
    <location>
        <begin position="106"/>
        <end position="294"/>
    </location>
</feature>
<sequence length="300" mass="34391">MDKVLSLYESYIRGELGLSEATLSTYLYQVRKFLVFLSGRNTSYTDFSVDDFEAFLAYTVDELRQKENTTVISINALRSFMKFLRVEGIRKDNPLENVSTPKLGQRIPKVVSHQEVMKMLHALSEDSLDALRDKCLLLFIYGSGLRSSEVMNLSYDMINFESQFLKIRGKGSKERQVPVSDEQIRVLNLYTAKMKELMSEGKIPEYKGALIFVNPKTGKVFTRQYLFLHIKSLIKKVGIVRNVSAHTLRHAFATELLDNGADLKSIQELLGHSSMTTTEIYTHVAKSRMHKIYEKTHPRS</sequence>
<dbReference type="SUPFAM" id="SSF56349">
    <property type="entry name" value="DNA breaking-rejoining enzymes"/>
    <property type="match status" value="1"/>
</dbReference>
<dbReference type="Gene3D" id="1.10.443.10">
    <property type="entry name" value="Intergrase catalytic core"/>
    <property type="match status" value="1"/>
</dbReference>
<keyword evidence="1" id="KW-0159">Chromosome partition</keyword>
<dbReference type="EMBL" id="FOXF01000010">
    <property type="protein sequence ID" value="SFP23569.1"/>
    <property type="molecule type" value="Genomic_DNA"/>
</dbReference>
<evidence type="ECO:0000256" key="2">
    <source>
        <dbReference type="ARBA" id="ARBA00022908"/>
    </source>
</evidence>
<evidence type="ECO:0000256" key="1">
    <source>
        <dbReference type="ARBA" id="ARBA00022829"/>
    </source>
</evidence>
<organism evidence="8 9">
    <name type="scientific">Ruminobacter amylophilus</name>
    <dbReference type="NCBI Taxonomy" id="867"/>
    <lineage>
        <taxon>Bacteria</taxon>
        <taxon>Pseudomonadati</taxon>
        <taxon>Pseudomonadota</taxon>
        <taxon>Gammaproteobacteria</taxon>
        <taxon>Aeromonadales</taxon>
        <taxon>Succinivibrionaceae</taxon>
        <taxon>Ruminobacter</taxon>
    </lineage>
</organism>
<evidence type="ECO:0000313" key="8">
    <source>
        <dbReference type="EMBL" id="SFP23569.1"/>
    </source>
</evidence>
<dbReference type="RefSeq" id="WP_093141174.1">
    <property type="nucleotide sequence ID" value="NZ_FOXF01000010.1"/>
</dbReference>
<dbReference type="GO" id="GO:0006310">
    <property type="term" value="P:DNA recombination"/>
    <property type="evidence" value="ECO:0007669"/>
    <property type="project" value="UniProtKB-KW"/>
</dbReference>
<dbReference type="GO" id="GO:0015074">
    <property type="term" value="P:DNA integration"/>
    <property type="evidence" value="ECO:0007669"/>
    <property type="project" value="UniProtKB-KW"/>
</dbReference>
<dbReference type="Pfam" id="PF02899">
    <property type="entry name" value="Phage_int_SAM_1"/>
    <property type="match status" value="1"/>
</dbReference>
<dbReference type="PROSITE" id="PS51898">
    <property type="entry name" value="TYR_RECOMBINASE"/>
    <property type="match status" value="1"/>
</dbReference>